<dbReference type="Gene3D" id="1.20.1070.10">
    <property type="entry name" value="Rhodopsin 7-helix transmembrane proteins"/>
    <property type="match status" value="1"/>
</dbReference>
<evidence type="ECO:0000256" key="1">
    <source>
        <dbReference type="SAM" id="Phobius"/>
    </source>
</evidence>
<reference evidence="2" key="1">
    <citation type="journal article" date="2019" name="bioRxiv">
        <title>The Genome of the Zebra Mussel, Dreissena polymorpha: A Resource for Invasive Species Research.</title>
        <authorList>
            <person name="McCartney M.A."/>
            <person name="Auch B."/>
            <person name="Kono T."/>
            <person name="Mallez S."/>
            <person name="Zhang Y."/>
            <person name="Obille A."/>
            <person name="Becker A."/>
            <person name="Abrahante J.E."/>
            <person name="Garbe J."/>
            <person name="Badalamenti J.P."/>
            <person name="Herman A."/>
            <person name="Mangelson H."/>
            <person name="Liachko I."/>
            <person name="Sullivan S."/>
            <person name="Sone E.D."/>
            <person name="Koren S."/>
            <person name="Silverstein K.A.T."/>
            <person name="Beckman K.B."/>
            <person name="Gohl D.M."/>
        </authorList>
    </citation>
    <scope>NUCLEOTIDE SEQUENCE</scope>
    <source>
        <strain evidence="2">Duluth1</strain>
        <tissue evidence="2">Whole animal</tissue>
    </source>
</reference>
<dbReference type="Proteomes" id="UP000828390">
    <property type="component" value="Unassembled WGS sequence"/>
</dbReference>
<evidence type="ECO:0000313" key="3">
    <source>
        <dbReference type="Proteomes" id="UP000828390"/>
    </source>
</evidence>
<keyword evidence="1" id="KW-0812">Transmembrane</keyword>
<keyword evidence="3" id="KW-1185">Reference proteome</keyword>
<keyword evidence="1" id="KW-0472">Membrane</keyword>
<feature type="transmembrane region" description="Helical" evidence="1">
    <location>
        <begin position="20"/>
        <end position="47"/>
    </location>
</feature>
<organism evidence="2 3">
    <name type="scientific">Dreissena polymorpha</name>
    <name type="common">Zebra mussel</name>
    <name type="synonym">Mytilus polymorpha</name>
    <dbReference type="NCBI Taxonomy" id="45954"/>
    <lineage>
        <taxon>Eukaryota</taxon>
        <taxon>Metazoa</taxon>
        <taxon>Spiralia</taxon>
        <taxon>Lophotrochozoa</taxon>
        <taxon>Mollusca</taxon>
        <taxon>Bivalvia</taxon>
        <taxon>Autobranchia</taxon>
        <taxon>Heteroconchia</taxon>
        <taxon>Euheterodonta</taxon>
        <taxon>Imparidentia</taxon>
        <taxon>Neoheterodontei</taxon>
        <taxon>Myida</taxon>
        <taxon>Dreissenoidea</taxon>
        <taxon>Dreissenidae</taxon>
        <taxon>Dreissena</taxon>
    </lineage>
</organism>
<protein>
    <submittedName>
        <fullName evidence="2">Uncharacterized protein</fullName>
    </submittedName>
</protein>
<keyword evidence="1" id="KW-1133">Transmembrane helix</keyword>
<comment type="caution">
    <text evidence="2">The sequence shown here is derived from an EMBL/GenBank/DDBJ whole genome shotgun (WGS) entry which is preliminary data.</text>
</comment>
<accession>A0A9D4C4H2</accession>
<reference evidence="2" key="2">
    <citation type="submission" date="2020-11" db="EMBL/GenBank/DDBJ databases">
        <authorList>
            <person name="McCartney M.A."/>
            <person name="Auch B."/>
            <person name="Kono T."/>
            <person name="Mallez S."/>
            <person name="Becker A."/>
            <person name="Gohl D.M."/>
            <person name="Silverstein K.A.T."/>
            <person name="Koren S."/>
            <person name="Bechman K.B."/>
            <person name="Herman A."/>
            <person name="Abrahante J.E."/>
            <person name="Garbe J."/>
        </authorList>
    </citation>
    <scope>NUCLEOTIDE SEQUENCE</scope>
    <source>
        <strain evidence="2">Duluth1</strain>
        <tissue evidence="2">Whole animal</tissue>
    </source>
</reference>
<name>A0A9D4C4H2_DREPO</name>
<evidence type="ECO:0000313" key="2">
    <source>
        <dbReference type="EMBL" id="KAH3716979.1"/>
    </source>
</evidence>
<proteinExistence type="predicted"/>
<sequence>MHDIGYEFNPMLIKVLLQGTYVAITVVCLVMAAVIISLNGFVIFILARQKDNNRLHFFIFQLAIAGKYI</sequence>
<dbReference type="EMBL" id="JAIWYP010000013">
    <property type="protein sequence ID" value="KAH3716979.1"/>
    <property type="molecule type" value="Genomic_DNA"/>
</dbReference>
<gene>
    <name evidence="2" type="ORF">DPMN_059715</name>
</gene>
<dbReference type="AlphaFoldDB" id="A0A9D4C4H2"/>